<evidence type="ECO:0000256" key="5">
    <source>
        <dbReference type="ARBA" id="ARBA00023242"/>
    </source>
</evidence>
<feature type="domain" description="Origin recognition complex subunit 3 N-terminal" evidence="7">
    <location>
        <begin position="41"/>
        <end position="457"/>
    </location>
</feature>
<keyword evidence="3" id="KW-0235">DNA replication</keyword>
<dbReference type="Proteomes" id="UP000009170">
    <property type="component" value="Unassembled WGS sequence"/>
</dbReference>
<feature type="compositionally biased region" description="Basic and acidic residues" evidence="6">
    <location>
        <begin position="667"/>
        <end position="679"/>
    </location>
</feature>
<organism evidence="9 10">
    <name type="scientific">Ostreococcus tauri</name>
    <name type="common">Marine green alga</name>
    <dbReference type="NCBI Taxonomy" id="70448"/>
    <lineage>
        <taxon>Eukaryota</taxon>
        <taxon>Viridiplantae</taxon>
        <taxon>Chlorophyta</taxon>
        <taxon>Mamiellophyceae</taxon>
        <taxon>Mamiellales</taxon>
        <taxon>Bathycoccaceae</taxon>
        <taxon>Ostreococcus</taxon>
    </lineage>
</organism>
<accession>A0A096P7W1</accession>
<comment type="subcellular location">
    <subcellularLocation>
        <location evidence="1">Nucleus</location>
    </subcellularLocation>
</comment>
<dbReference type="InParanoid" id="A0A096P7W1"/>
<dbReference type="GeneID" id="9830929"/>
<evidence type="ECO:0000256" key="3">
    <source>
        <dbReference type="ARBA" id="ARBA00022705"/>
    </source>
</evidence>
<dbReference type="InterPro" id="IPR020795">
    <property type="entry name" value="ORC3"/>
</dbReference>
<dbReference type="CDD" id="cd20704">
    <property type="entry name" value="Orc3"/>
    <property type="match status" value="1"/>
</dbReference>
<dbReference type="KEGG" id="ota:OT_ostta16g01070"/>
<gene>
    <name evidence="9" type="ORF">OT_ostta16g01070</name>
</gene>
<feature type="region of interest" description="Disordered" evidence="6">
    <location>
        <begin position="698"/>
        <end position="728"/>
    </location>
</feature>
<evidence type="ECO:0000256" key="2">
    <source>
        <dbReference type="ARBA" id="ARBA00010977"/>
    </source>
</evidence>
<evidence type="ECO:0000256" key="4">
    <source>
        <dbReference type="ARBA" id="ARBA00023125"/>
    </source>
</evidence>
<proteinExistence type="inferred from homology"/>
<comment type="caution">
    <text evidence="9">The sequence shown here is derived from an EMBL/GenBank/DDBJ whole genome shotgun (WGS) entry which is preliminary data.</text>
</comment>
<feature type="region of interest" description="Disordered" evidence="6">
    <location>
        <begin position="1"/>
        <end position="35"/>
    </location>
</feature>
<protein>
    <submittedName>
        <fullName evidence="9">Origin recognition complex, subunit 3</fullName>
    </submittedName>
</protein>
<dbReference type="OrthoDB" id="514879at2759"/>
<sequence length="967" mass="105178">MAHISNIHPRQCMIRTSRPQSASPTMTPVDAPRAFGADADSVKTGVFVRRRAEDGTRDDDAVARGTTRRPARRSDAPSFERVLKNEREFSREGRARACAAAWEDLDARCQAVADDAHGEAFRRVEDFVRRCGSEIGDGTTSVVGFDKVPSGVVLAGGVNSDDHEETFAALTRSLRRTGEAHCALLRSRDLKARGSGTGGGGLSVAFGVILRQLDRDGRHWGGKSMRAVRRWYAEASRETPETLGDVERGVDGGSPGPLAIRNVDDGNEEAIASGVGAKKRARGGMDSSAASPSTRRTRRRAAKENVVVDDEDDGDDDWFPIVRGKKCPVVIVVEDTESFDARVLDSFLRSISEYASRVPVVVLLGLATSVSSLQGMLPASTAALLDARAFQLWSPGRMMEAVQERVLLSPELAPAFGSEVLSLLHTRFKEHDFSLAAVRRALHLLTLTHFMTEPLSAVLPLLAKDVSEACADGEDSDDEYGDAIDQFVRSLGESELEYARMKHGIGRRDGEDSSHSNVRDDLCAALRDVYRLRRRWELSLRCIQVACVATEEKVKKIATTKLADLLLDASRTGYFSGVDAGPKGRGGPGDSLIKLACARVCDEFSTAEIGNVIKSMLKFLDDDEVMRSSEGSELRFLLSRIEEGAFNEVDAQLREAQAASATTVREYPTEDPKVAKLSEEEEKRRAIELLLANRKRRGGAGGGFSSAMTPGKTHNLTSDGGLVLPHSPVRGRSAPAPLAIADAPESEPSKALALVPRESMQSTAVSAAANEFCDILRAIARKYASRPPESLPASGIFVVTDVECVRAALQASPRLALENTLTDPSEILACSCCRFDNATARHRVPASLPDAALAYRLLARFGEQAPIYDWFQIFCECKSFGAARPGDINAARGTGTFGLPREKLWELQARFTRAVAELEFLGIARPYQKGRKRVEYMVRTAFPLDKLARDAHGSARPTERPLAIAER</sequence>
<feature type="region of interest" description="Disordered" evidence="6">
    <location>
        <begin position="276"/>
        <end position="305"/>
    </location>
</feature>
<dbReference type="GO" id="GO:0006270">
    <property type="term" value="P:DNA replication initiation"/>
    <property type="evidence" value="ECO:0007669"/>
    <property type="project" value="TreeGrafter"/>
</dbReference>
<dbReference type="Pfam" id="PF18137">
    <property type="entry name" value="WHD_ORC"/>
    <property type="match status" value="1"/>
</dbReference>
<dbReference type="GO" id="GO:0005664">
    <property type="term" value="C:nuclear origin of replication recognition complex"/>
    <property type="evidence" value="ECO:0007669"/>
    <property type="project" value="InterPro"/>
</dbReference>
<feature type="compositionally biased region" description="Polar residues" evidence="6">
    <location>
        <begin position="17"/>
        <end position="26"/>
    </location>
</feature>
<dbReference type="GO" id="GO:0003688">
    <property type="term" value="F:DNA replication origin binding"/>
    <property type="evidence" value="ECO:0007669"/>
    <property type="project" value="TreeGrafter"/>
</dbReference>
<dbReference type="EMBL" id="CAID01000016">
    <property type="protein sequence ID" value="CEG00321.1"/>
    <property type="molecule type" value="Genomic_DNA"/>
</dbReference>
<name>A0A096P7W1_OSTTA</name>
<reference evidence="10" key="1">
    <citation type="journal article" date="2006" name="Proc. Natl. Acad. Sci. U.S.A.">
        <title>Genome analysis of the smallest free-living eukaryote Ostreococcus tauri unveils many unique features.</title>
        <authorList>
            <person name="Derelle E."/>
            <person name="Ferraz C."/>
            <person name="Rombauts S."/>
            <person name="Rouze P."/>
            <person name="Worden A.Z."/>
            <person name="Robbens S."/>
            <person name="Partensky F."/>
            <person name="Degroeve S."/>
            <person name="Echeynie S."/>
            <person name="Cooke R."/>
            <person name="Saeys Y."/>
            <person name="Wuyts J."/>
            <person name="Jabbari K."/>
            <person name="Bowler C."/>
            <person name="Panaud O."/>
            <person name="Piegu B."/>
            <person name="Ball S.G."/>
            <person name="Ral J.-P."/>
            <person name="Bouget F.-Y."/>
            <person name="Piganeau G."/>
            <person name="De Baets B."/>
            <person name="Picard A."/>
            <person name="Delseny M."/>
            <person name="Demaille J."/>
            <person name="Van de Peer Y."/>
            <person name="Moreau H."/>
        </authorList>
    </citation>
    <scope>NUCLEOTIDE SEQUENCE [LARGE SCALE GENOMIC DNA]</scope>
    <source>
        <strain evidence="10">OTTH 0595 / CCAP 157/2 / RCC745</strain>
    </source>
</reference>
<evidence type="ECO:0000259" key="8">
    <source>
        <dbReference type="Pfam" id="PF18137"/>
    </source>
</evidence>
<evidence type="ECO:0000256" key="6">
    <source>
        <dbReference type="SAM" id="MobiDB-lite"/>
    </source>
</evidence>
<dbReference type="RefSeq" id="XP_022840317.1">
    <property type="nucleotide sequence ID" value="XM_022985437.1"/>
</dbReference>
<feature type="region of interest" description="Disordered" evidence="6">
    <location>
        <begin position="55"/>
        <end position="78"/>
    </location>
</feature>
<keyword evidence="10" id="KW-1185">Reference proteome</keyword>
<evidence type="ECO:0000313" key="9">
    <source>
        <dbReference type="EMBL" id="CEG00321.1"/>
    </source>
</evidence>
<comment type="similarity">
    <text evidence="2">Belongs to the ORC3 family.</text>
</comment>
<evidence type="ECO:0000259" key="7">
    <source>
        <dbReference type="Pfam" id="PF07034"/>
    </source>
</evidence>
<dbReference type="InterPro" id="IPR045667">
    <property type="entry name" value="ORC3_N"/>
</dbReference>
<dbReference type="Pfam" id="PF07034">
    <property type="entry name" value="ORC3_N"/>
    <property type="match status" value="1"/>
</dbReference>
<keyword evidence="4" id="KW-0238">DNA-binding</keyword>
<dbReference type="STRING" id="70448.A0A096P7W1"/>
<dbReference type="PANTHER" id="PTHR12748:SF0">
    <property type="entry name" value="ORIGIN RECOGNITION COMPLEX SUBUNIT 3"/>
    <property type="match status" value="1"/>
</dbReference>
<evidence type="ECO:0000313" key="10">
    <source>
        <dbReference type="Proteomes" id="UP000009170"/>
    </source>
</evidence>
<dbReference type="AlphaFoldDB" id="A0A096P7W1"/>
<keyword evidence="5" id="KW-0539">Nucleus</keyword>
<feature type="region of interest" description="Disordered" evidence="6">
    <location>
        <begin position="660"/>
        <end position="679"/>
    </location>
</feature>
<reference evidence="9 10" key="2">
    <citation type="journal article" date="2014" name="BMC Genomics">
        <title>An improved genome of the model marine alga Ostreococcus tauri unfolds by assessing Illumina de novo assemblies.</title>
        <authorList>
            <person name="Blanc-Mathieu R."/>
            <person name="Verhelst B."/>
            <person name="Derelle E."/>
            <person name="Rombauts S."/>
            <person name="Bouget F.Y."/>
            <person name="Carre I."/>
            <person name="Chateau A."/>
            <person name="Eyre-Walker A."/>
            <person name="Grimsley N."/>
            <person name="Moreau H."/>
            <person name="Piegu B."/>
            <person name="Rivals E."/>
            <person name="Schackwitz W."/>
            <person name="Van de Peer Y."/>
            <person name="Piganeau G."/>
        </authorList>
    </citation>
    <scope>NUCLEOTIDE SEQUENCE [LARGE SCALE GENOMIC DNA]</scope>
    <source>
        <strain evidence="10">OTTH 0595 / CCAP 157/2 / RCC745</strain>
    </source>
</reference>
<dbReference type="InterPro" id="IPR040855">
    <property type="entry name" value="ORC_WH_C"/>
</dbReference>
<evidence type="ECO:0000256" key="1">
    <source>
        <dbReference type="ARBA" id="ARBA00004123"/>
    </source>
</evidence>
<dbReference type="FunCoup" id="A0A096P7W1">
    <property type="interactions" value="1415"/>
</dbReference>
<dbReference type="GO" id="GO:0005656">
    <property type="term" value="C:nuclear pre-replicative complex"/>
    <property type="evidence" value="ECO:0007669"/>
    <property type="project" value="TreeGrafter"/>
</dbReference>
<feature type="domain" description="Origin recognition complex subunit 3 winged helix C-terminal" evidence="8">
    <location>
        <begin position="814"/>
        <end position="942"/>
    </location>
</feature>
<dbReference type="GO" id="GO:0031261">
    <property type="term" value="C:DNA replication preinitiation complex"/>
    <property type="evidence" value="ECO:0007669"/>
    <property type="project" value="TreeGrafter"/>
</dbReference>
<feature type="compositionally biased region" description="Polar residues" evidence="6">
    <location>
        <begin position="706"/>
        <end position="718"/>
    </location>
</feature>
<dbReference type="PANTHER" id="PTHR12748">
    <property type="entry name" value="ORIGIN RECOGNITION COMPLEX SUBUNIT 3"/>
    <property type="match status" value="1"/>
</dbReference>